<dbReference type="SUPFAM" id="SSF63825">
    <property type="entry name" value="YWTD domain"/>
    <property type="match status" value="1"/>
</dbReference>
<dbReference type="GO" id="GO:0005886">
    <property type="term" value="C:plasma membrane"/>
    <property type="evidence" value="ECO:0007669"/>
    <property type="project" value="TreeGrafter"/>
</dbReference>
<dbReference type="InterPro" id="IPR000033">
    <property type="entry name" value="LDLR_classB_rpt"/>
</dbReference>
<dbReference type="OrthoDB" id="6057320at2759"/>
<dbReference type="InterPro" id="IPR050778">
    <property type="entry name" value="Cueball_EGF_LRP_Nidogen"/>
</dbReference>
<sequence>MNAIRSVKLYVITEKGTKVLFGTKVQIKEIAVDTGNLKILVYDARGDMYGMDYDYKFKYMYFTRYHHRSIMRFPYPIENPVLEKFMDTGSGPAGLAIDSEYGHVYWTEYITHRLRRCNVNGSNAVIIASNLQNPFSIRLGLVNRWMYVVERFKRIIKARFNYSESHGIVDLNTRVDYIDLDINEEKLYWITFHQGDLKSASVRGCDVKTLFQTGNVDYCQPIDVYGSSIFYSSNKKLLMLNTTQGTTSTELYTDAYMIFNIYVHHQTGKDQHKSSRQDKSKIANKATNSVKLVP</sequence>
<keyword evidence="3" id="KW-1185">Reference proteome</keyword>
<gene>
    <name evidence="2" type="ORF">MCOR_446</name>
</gene>
<dbReference type="GO" id="GO:0060070">
    <property type="term" value="P:canonical Wnt signaling pathway"/>
    <property type="evidence" value="ECO:0007669"/>
    <property type="project" value="TreeGrafter"/>
</dbReference>
<dbReference type="PROSITE" id="PS51120">
    <property type="entry name" value="LDLRB"/>
    <property type="match status" value="1"/>
</dbReference>
<evidence type="ECO:0000256" key="1">
    <source>
        <dbReference type="PROSITE-ProRule" id="PRU00461"/>
    </source>
</evidence>
<dbReference type="PANTHER" id="PTHR46513:SF13">
    <property type="entry name" value="EGF-LIKE DOMAIN-CONTAINING PROTEIN"/>
    <property type="match status" value="1"/>
</dbReference>
<dbReference type="PANTHER" id="PTHR46513">
    <property type="entry name" value="VITELLOGENIN RECEPTOR-LIKE PROTEIN-RELATED-RELATED"/>
    <property type="match status" value="1"/>
</dbReference>
<proteinExistence type="predicted"/>
<dbReference type="EMBL" id="CACVKT020000115">
    <property type="protein sequence ID" value="CAC5356096.1"/>
    <property type="molecule type" value="Genomic_DNA"/>
</dbReference>
<dbReference type="Pfam" id="PF00058">
    <property type="entry name" value="Ldl_recept_b"/>
    <property type="match status" value="1"/>
</dbReference>
<name>A0A6J7ZVK6_MYTCO</name>
<protein>
    <recommendedName>
        <fullName evidence="4">LRP4</fullName>
    </recommendedName>
</protein>
<dbReference type="InterPro" id="IPR011042">
    <property type="entry name" value="6-blade_b-propeller_TolB-like"/>
</dbReference>
<organism evidence="2 3">
    <name type="scientific">Mytilus coruscus</name>
    <name type="common">Sea mussel</name>
    <dbReference type="NCBI Taxonomy" id="42192"/>
    <lineage>
        <taxon>Eukaryota</taxon>
        <taxon>Metazoa</taxon>
        <taxon>Spiralia</taxon>
        <taxon>Lophotrochozoa</taxon>
        <taxon>Mollusca</taxon>
        <taxon>Bivalvia</taxon>
        <taxon>Autobranchia</taxon>
        <taxon>Pteriomorphia</taxon>
        <taxon>Mytilida</taxon>
        <taxon>Mytiloidea</taxon>
        <taxon>Mytilidae</taxon>
        <taxon>Mytilinae</taxon>
        <taxon>Mytilus</taxon>
    </lineage>
</organism>
<evidence type="ECO:0000313" key="2">
    <source>
        <dbReference type="EMBL" id="CAC5356096.1"/>
    </source>
</evidence>
<dbReference type="Proteomes" id="UP000507470">
    <property type="component" value="Unassembled WGS sequence"/>
</dbReference>
<feature type="repeat" description="LDL-receptor class B" evidence="1">
    <location>
        <begin position="102"/>
        <end position="143"/>
    </location>
</feature>
<dbReference type="GO" id="GO:0042813">
    <property type="term" value="F:Wnt receptor activity"/>
    <property type="evidence" value="ECO:0007669"/>
    <property type="project" value="TreeGrafter"/>
</dbReference>
<evidence type="ECO:0000313" key="3">
    <source>
        <dbReference type="Proteomes" id="UP000507470"/>
    </source>
</evidence>
<dbReference type="GO" id="GO:0017147">
    <property type="term" value="F:Wnt-protein binding"/>
    <property type="evidence" value="ECO:0007669"/>
    <property type="project" value="TreeGrafter"/>
</dbReference>
<evidence type="ECO:0008006" key="4">
    <source>
        <dbReference type="Google" id="ProtNLM"/>
    </source>
</evidence>
<dbReference type="AlphaFoldDB" id="A0A6J7ZVK6"/>
<reference evidence="2 3" key="1">
    <citation type="submission" date="2020-06" db="EMBL/GenBank/DDBJ databases">
        <authorList>
            <person name="Li R."/>
            <person name="Bekaert M."/>
        </authorList>
    </citation>
    <scope>NUCLEOTIDE SEQUENCE [LARGE SCALE GENOMIC DNA]</scope>
    <source>
        <strain evidence="3">wild</strain>
    </source>
</reference>
<dbReference type="Gene3D" id="2.120.10.30">
    <property type="entry name" value="TolB, C-terminal domain"/>
    <property type="match status" value="1"/>
</dbReference>
<accession>A0A6J7ZVK6</accession>
<dbReference type="SMART" id="SM00135">
    <property type="entry name" value="LY"/>
    <property type="match status" value="2"/>
</dbReference>